<evidence type="ECO:0000256" key="13">
    <source>
        <dbReference type="ARBA" id="ARBA00023136"/>
    </source>
</evidence>
<evidence type="ECO:0000256" key="11">
    <source>
        <dbReference type="ARBA" id="ARBA00022989"/>
    </source>
</evidence>
<dbReference type="SUPFAM" id="SSF47226">
    <property type="entry name" value="Histidine-containing phosphotransfer domain, HPT domain"/>
    <property type="match status" value="1"/>
</dbReference>
<evidence type="ECO:0000256" key="3">
    <source>
        <dbReference type="ARBA" id="ARBA00012438"/>
    </source>
</evidence>
<keyword evidence="11 18" id="KW-1133">Transmembrane helix</keyword>
<keyword evidence="4" id="KW-1003">Cell membrane</keyword>
<dbReference type="Gene3D" id="3.40.50.2300">
    <property type="match status" value="2"/>
</dbReference>
<dbReference type="PROSITE" id="PS50110">
    <property type="entry name" value="RESPONSE_REGULATORY"/>
    <property type="match status" value="2"/>
</dbReference>
<dbReference type="AlphaFoldDB" id="A0AAF0C4S9"/>
<evidence type="ECO:0000256" key="7">
    <source>
        <dbReference type="ARBA" id="ARBA00022692"/>
    </source>
</evidence>
<evidence type="ECO:0000256" key="1">
    <source>
        <dbReference type="ARBA" id="ARBA00000085"/>
    </source>
</evidence>
<dbReference type="PRINTS" id="PR00344">
    <property type="entry name" value="BCTRLSENSOR"/>
</dbReference>
<dbReference type="PANTHER" id="PTHR45339">
    <property type="entry name" value="HYBRID SIGNAL TRANSDUCTION HISTIDINE KINASE J"/>
    <property type="match status" value="1"/>
</dbReference>
<dbReference type="GO" id="GO:0000155">
    <property type="term" value="F:phosphorelay sensor kinase activity"/>
    <property type="evidence" value="ECO:0007669"/>
    <property type="project" value="InterPro"/>
</dbReference>
<evidence type="ECO:0000256" key="6">
    <source>
        <dbReference type="ARBA" id="ARBA00022679"/>
    </source>
</evidence>
<dbReference type="RefSeq" id="WP_160298275.1">
    <property type="nucleotide sequence ID" value="NZ_CP059735.1"/>
</dbReference>
<dbReference type="InterPro" id="IPR036641">
    <property type="entry name" value="HPT_dom_sf"/>
</dbReference>
<dbReference type="PROSITE" id="PS50109">
    <property type="entry name" value="HIS_KIN"/>
    <property type="match status" value="1"/>
</dbReference>
<dbReference type="PANTHER" id="PTHR45339:SF1">
    <property type="entry name" value="HYBRID SIGNAL TRANSDUCTION HISTIDINE KINASE J"/>
    <property type="match status" value="1"/>
</dbReference>
<feature type="modified residue" description="4-aspartylphosphate" evidence="17">
    <location>
        <position position="770"/>
    </location>
</feature>
<gene>
    <name evidence="22" type="ORF">SG35_009340</name>
</gene>
<dbReference type="EMBL" id="CP059735">
    <property type="protein sequence ID" value="WDE00808.1"/>
    <property type="molecule type" value="Genomic_DNA"/>
</dbReference>
<dbReference type="CDD" id="cd00088">
    <property type="entry name" value="HPT"/>
    <property type="match status" value="1"/>
</dbReference>
<dbReference type="InterPro" id="IPR008207">
    <property type="entry name" value="Sig_transdc_His_kin_Hpt_dom"/>
</dbReference>
<comment type="subunit">
    <text evidence="14">At low DSF concentrations, interacts with RpfF.</text>
</comment>
<dbReference type="SMART" id="SM00448">
    <property type="entry name" value="REC"/>
    <property type="match status" value="2"/>
</dbReference>
<feature type="modified residue" description="Phosphohistidine" evidence="16">
    <location>
        <position position="928"/>
    </location>
</feature>
<protein>
    <recommendedName>
        <fullName evidence="15">Sensory/regulatory protein RpfC</fullName>
        <ecNumber evidence="3">2.7.13.3</ecNumber>
    </recommendedName>
</protein>
<feature type="domain" description="HPt" evidence="21">
    <location>
        <begin position="889"/>
        <end position="980"/>
    </location>
</feature>
<dbReference type="Proteomes" id="UP000032568">
    <property type="component" value="Chromosome"/>
</dbReference>
<dbReference type="InterPro" id="IPR003661">
    <property type="entry name" value="HisK_dim/P_dom"/>
</dbReference>
<keyword evidence="5 17" id="KW-0597">Phosphoprotein</keyword>
<dbReference type="InterPro" id="IPR004358">
    <property type="entry name" value="Sig_transdc_His_kin-like_C"/>
</dbReference>
<dbReference type="Gene3D" id="1.10.287.130">
    <property type="match status" value="1"/>
</dbReference>
<dbReference type="CDD" id="cd17546">
    <property type="entry name" value="REC_hyHK_CKI1_RcsC-like"/>
    <property type="match status" value="2"/>
</dbReference>
<dbReference type="InterPro" id="IPR036097">
    <property type="entry name" value="HisK_dim/P_sf"/>
</dbReference>
<evidence type="ECO:0000256" key="12">
    <source>
        <dbReference type="ARBA" id="ARBA00023012"/>
    </source>
</evidence>
<evidence type="ECO:0000259" key="20">
    <source>
        <dbReference type="PROSITE" id="PS50110"/>
    </source>
</evidence>
<evidence type="ECO:0000256" key="9">
    <source>
        <dbReference type="ARBA" id="ARBA00022777"/>
    </source>
</evidence>
<dbReference type="Pfam" id="PF02518">
    <property type="entry name" value="HATPase_c"/>
    <property type="match status" value="1"/>
</dbReference>
<proteinExistence type="predicted"/>
<dbReference type="Gene3D" id="3.30.565.10">
    <property type="entry name" value="Histidine kinase-like ATPase, C-terminal domain"/>
    <property type="match status" value="1"/>
</dbReference>
<dbReference type="InterPro" id="IPR011006">
    <property type="entry name" value="CheY-like_superfamily"/>
</dbReference>
<evidence type="ECO:0000313" key="23">
    <source>
        <dbReference type="Proteomes" id="UP000032568"/>
    </source>
</evidence>
<feature type="modified residue" description="4-aspartylphosphate" evidence="17">
    <location>
        <position position="622"/>
    </location>
</feature>
<dbReference type="SMART" id="SM00388">
    <property type="entry name" value="HisKA"/>
    <property type="match status" value="1"/>
</dbReference>
<evidence type="ECO:0000256" key="4">
    <source>
        <dbReference type="ARBA" id="ARBA00022475"/>
    </source>
</evidence>
<dbReference type="GO" id="GO:0005886">
    <property type="term" value="C:plasma membrane"/>
    <property type="evidence" value="ECO:0007669"/>
    <property type="project" value="UniProtKB-SubCell"/>
</dbReference>
<dbReference type="SUPFAM" id="SSF52172">
    <property type="entry name" value="CheY-like"/>
    <property type="match status" value="2"/>
</dbReference>
<keyword evidence="8" id="KW-0547">Nucleotide-binding</keyword>
<evidence type="ECO:0000256" key="2">
    <source>
        <dbReference type="ARBA" id="ARBA00004651"/>
    </source>
</evidence>
<feature type="domain" description="Histidine kinase" evidence="19">
    <location>
        <begin position="326"/>
        <end position="547"/>
    </location>
</feature>
<evidence type="ECO:0000256" key="16">
    <source>
        <dbReference type="PROSITE-ProRule" id="PRU00110"/>
    </source>
</evidence>
<dbReference type="KEGG" id="tact:SG35_009340"/>
<comment type="subcellular location">
    <subcellularLocation>
        <location evidence="2">Cell membrane</location>
        <topology evidence="2">Multi-pass membrane protein</topology>
    </subcellularLocation>
</comment>
<dbReference type="Gene3D" id="1.20.120.160">
    <property type="entry name" value="HPT domain"/>
    <property type="match status" value="1"/>
</dbReference>
<evidence type="ECO:0000313" key="22">
    <source>
        <dbReference type="EMBL" id="WDE00808.1"/>
    </source>
</evidence>
<evidence type="ECO:0000256" key="15">
    <source>
        <dbReference type="ARBA" id="ARBA00068150"/>
    </source>
</evidence>
<accession>A0AAF0C4S9</accession>
<reference evidence="22 23" key="1">
    <citation type="journal article" date="2015" name="Genome Announc.">
        <title>Draft Genome Sequences of Marine Isolates of Thalassomonas viridans and Thalassomonas actiniarum.</title>
        <authorList>
            <person name="Olonade I."/>
            <person name="van Zyl L.J."/>
            <person name="Trindade M."/>
        </authorList>
    </citation>
    <scope>NUCLEOTIDE SEQUENCE [LARGE SCALE GENOMIC DNA]</scope>
    <source>
        <strain evidence="22 23">A5K-106</strain>
    </source>
</reference>
<dbReference type="InterPro" id="IPR005467">
    <property type="entry name" value="His_kinase_dom"/>
</dbReference>
<evidence type="ECO:0000256" key="10">
    <source>
        <dbReference type="ARBA" id="ARBA00022840"/>
    </source>
</evidence>
<dbReference type="Pfam" id="PF00512">
    <property type="entry name" value="HisKA"/>
    <property type="match status" value="1"/>
</dbReference>
<evidence type="ECO:0000259" key="19">
    <source>
        <dbReference type="PROSITE" id="PS50109"/>
    </source>
</evidence>
<dbReference type="CDD" id="cd16922">
    <property type="entry name" value="HATPase_EvgS-ArcB-TorS-like"/>
    <property type="match status" value="1"/>
</dbReference>
<dbReference type="FunFam" id="1.10.287.130:FF:000002">
    <property type="entry name" value="Two-component osmosensing histidine kinase"/>
    <property type="match status" value="1"/>
</dbReference>
<feature type="domain" description="Response regulatory" evidence="20">
    <location>
        <begin position="716"/>
        <end position="837"/>
    </location>
</feature>
<dbReference type="InterPro" id="IPR003594">
    <property type="entry name" value="HATPase_dom"/>
</dbReference>
<evidence type="ECO:0000259" key="21">
    <source>
        <dbReference type="PROSITE" id="PS50894"/>
    </source>
</evidence>
<dbReference type="InterPro" id="IPR001789">
    <property type="entry name" value="Sig_transdc_resp-reg_receiver"/>
</dbReference>
<sequence length="1078" mass="117744">MKPVQLLIVITILLGGIATSYQVHNSIQAKAEAAWLERAAQDAKSISDIGQFWVSHFVGPMRGFANLFLSSAEVTEDEMMDSYEFFSGSESGIPLLNAAFVEFSSASTDEQKFIISLSSEESGILEVGSNLINLPQAKLPILTAINYPGEVVLGPPFEDEFGTKFSLAALYIETDSIRGVVVSMPDITDFAQSLGAVHAPKGMNFELVGNWRLENGKTIEKLLYQPESRQQPIVKTLPVKVMVGKFMWIFNWRVFPDYEGGTETRLALSILVGGSAFSLMISIFIAFLFKQNSSVQKLVEERTSELQDALEQADMASQAKSDFLANMSHEIRTPMNAIIGLSYLALKTQLTPPQRDYLSKISSSSQALLRIINDILDFSKIEAGKLHMEKVSFDLNEVLMDLSNLIVTGAKAKGTEITISCPHDIPCNLIGDPLRLGQILLNLASNAVKFTENGEIAISVSCDREDENEATLTFFVKDTGIGMTKAQKDKLFQSFTQADTSTTRKYGGTGLGLTISKQLVELMGGEIWGESEPGVGSTFFFRVTFALDPNRDAHYIPSDDTLKGKRVLIVDDNATALESLTEILQSLDFDVYAVSSGEAALEEIRRVAITPNCKPYDIIFMDWHMPGLDGVETSRLIKAQTRDSNPPIIIMVTGFDGFDVLKEGKDALDGYLQKPVNLTAMFNMIASKIGGCEQLSEIRENQLRQQSQDINLKGLKLLLAEDNVINQQVARELLEGKGIDLTIVSNGLEAVGAVKDANSKDEAFDLILMDIQMPVMDGYQATDNIRKHSGRDRLPIIAMTAHALVGEKEKSLMNGMNDHITKPIDPDILFSTVAKWTTPDDHTPAELKEKAEGHLCEQALEEQPVKDHHDLPRLPGIVLERALISVNGNQALLSKLLTEFYQDYQSAGEDITQALVSGGQDFVARKLHTIKGAGGTLGAMALSDAAQVLEVQVLSGESQPQGLKTFIGEFDKVMAGLAAFVAPEPDVESVADAAEAVPVQDGEEVDAEQVAAKLQELKTLLESGSSDAGDALLGLKYLLSDEDAAVMDDLSELVKDYDFDEAIEALDQVEQALTILKE</sequence>
<dbReference type="InterPro" id="IPR036890">
    <property type="entry name" value="HATPase_C_sf"/>
</dbReference>
<dbReference type="Pfam" id="PF00072">
    <property type="entry name" value="Response_reg"/>
    <property type="match status" value="2"/>
</dbReference>
<keyword evidence="23" id="KW-1185">Reference proteome</keyword>
<evidence type="ECO:0000256" key="17">
    <source>
        <dbReference type="PROSITE-ProRule" id="PRU00169"/>
    </source>
</evidence>
<dbReference type="Pfam" id="PF01627">
    <property type="entry name" value="Hpt"/>
    <property type="match status" value="1"/>
</dbReference>
<feature type="transmembrane region" description="Helical" evidence="18">
    <location>
        <begin position="266"/>
        <end position="289"/>
    </location>
</feature>
<dbReference type="SMART" id="SM00073">
    <property type="entry name" value="HPT"/>
    <property type="match status" value="1"/>
</dbReference>
<evidence type="ECO:0000256" key="8">
    <source>
        <dbReference type="ARBA" id="ARBA00022741"/>
    </source>
</evidence>
<keyword evidence="7 18" id="KW-0812">Transmembrane</keyword>
<keyword evidence="12" id="KW-0902">Two-component regulatory system</keyword>
<dbReference type="SMART" id="SM00387">
    <property type="entry name" value="HATPase_c"/>
    <property type="match status" value="1"/>
</dbReference>
<evidence type="ECO:0000256" key="14">
    <source>
        <dbReference type="ARBA" id="ARBA00064003"/>
    </source>
</evidence>
<dbReference type="GO" id="GO:0005524">
    <property type="term" value="F:ATP binding"/>
    <property type="evidence" value="ECO:0007669"/>
    <property type="project" value="UniProtKB-KW"/>
</dbReference>
<reference evidence="22 23" key="2">
    <citation type="journal article" date="2022" name="Mar. Drugs">
        <title>Bioassay-Guided Fractionation Leads to the Detection of Cholic Acid Generated by the Rare Thalassomonas sp.</title>
        <authorList>
            <person name="Pheiffer F."/>
            <person name="Schneider Y.K."/>
            <person name="Hansen E.H."/>
            <person name="Andersen J.H."/>
            <person name="Isaksson J."/>
            <person name="Busche T."/>
            <person name="R C."/>
            <person name="Kalinowski J."/>
            <person name="Zyl L.V."/>
            <person name="Trindade M."/>
        </authorList>
    </citation>
    <scope>NUCLEOTIDE SEQUENCE [LARGE SCALE GENOMIC DNA]</scope>
    <source>
        <strain evidence="22 23">A5K-106</strain>
    </source>
</reference>
<dbReference type="FunFam" id="3.30.565.10:FF:000010">
    <property type="entry name" value="Sensor histidine kinase RcsC"/>
    <property type="match status" value="1"/>
</dbReference>
<name>A0AAF0C4S9_9GAMM</name>
<dbReference type="SUPFAM" id="SSF47384">
    <property type="entry name" value="Homodimeric domain of signal transducing histidine kinase"/>
    <property type="match status" value="1"/>
</dbReference>
<keyword evidence="6" id="KW-0808">Transferase</keyword>
<evidence type="ECO:0000256" key="5">
    <source>
        <dbReference type="ARBA" id="ARBA00022553"/>
    </source>
</evidence>
<dbReference type="PROSITE" id="PS50894">
    <property type="entry name" value="HPT"/>
    <property type="match status" value="1"/>
</dbReference>
<feature type="domain" description="Response regulatory" evidence="20">
    <location>
        <begin position="566"/>
        <end position="689"/>
    </location>
</feature>
<comment type="catalytic activity">
    <reaction evidence="1">
        <text>ATP + protein L-histidine = ADP + protein N-phospho-L-histidine.</text>
        <dbReference type="EC" id="2.7.13.3"/>
    </reaction>
</comment>
<dbReference type="SUPFAM" id="SSF55874">
    <property type="entry name" value="ATPase domain of HSP90 chaperone/DNA topoisomerase II/histidine kinase"/>
    <property type="match status" value="1"/>
</dbReference>
<organism evidence="22 23">
    <name type="scientific">Thalassomonas actiniarum</name>
    <dbReference type="NCBI Taxonomy" id="485447"/>
    <lineage>
        <taxon>Bacteria</taxon>
        <taxon>Pseudomonadati</taxon>
        <taxon>Pseudomonadota</taxon>
        <taxon>Gammaproteobacteria</taxon>
        <taxon>Alteromonadales</taxon>
        <taxon>Colwelliaceae</taxon>
        <taxon>Thalassomonas</taxon>
    </lineage>
</organism>
<keyword evidence="13 18" id="KW-0472">Membrane</keyword>
<evidence type="ECO:0000256" key="18">
    <source>
        <dbReference type="SAM" id="Phobius"/>
    </source>
</evidence>
<keyword evidence="9" id="KW-0418">Kinase</keyword>
<keyword evidence="10" id="KW-0067">ATP-binding</keyword>
<dbReference type="EC" id="2.7.13.3" evidence="3"/>
<dbReference type="CDD" id="cd00082">
    <property type="entry name" value="HisKA"/>
    <property type="match status" value="1"/>
</dbReference>